<keyword evidence="5" id="KW-1185">Reference proteome</keyword>
<evidence type="ECO:0000256" key="1">
    <source>
        <dbReference type="ARBA" id="ARBA00022723"/>
    </source>
</evidence>
<name>A0A5C0B5T4_9BURK</name>
<dbReference type="Gene3D" id="3.40.50.1000">
    <property type="entry name" value="HAD superfamily/HAD-like"/>
    <property type="match status" value="1"/>
</dbReference>
<dbReference type="EMBL" id="CP043046">
    <property type="protein sequence ID" value="QEI09524.1"/>
    <property type="molecule type" value="Genomic_DNA"/>
</dbReference>
<evidence type="ECO:0000313" key="5">
    <source>
        <dbReference type="Proteomes" id="UP000325161"/>
    </source>
</evidence>
<dbReference type="Pfam" id="PF12710">
    <property type="entry name" value="HAD"/>
    <property type="match status" value="1"/>
</dbReference>
<evidence type="ECO:0000313" key="4">
    <source>
        <dbReference type="EMBL" id="QEI09524.1"/>
    </source>
</evidence>
<dbReference type="SUPFAM" id="SSF56784">
    <property type="entry name" value="HAD-like"/>
    <property type="match status" value="1"/>
</dbReference>
<protein>
    <submittedName>
        <fullName evidence="4">HAD family hydrolase</fullName>
    </submittedName>
</protein>
<reference evidence="4 5" key="1">
    <citation type="submission" date="2019-08" db="EMBL/GenBank/DDBJ databases">
        <title>Amphibian skin-associated Pigmentiphaga: genome sequence and occurrence across geography and hosts.</title>
        <authorList>
            <person name="Bletz M.C."/>
            <person name="Bunk B."/>
            <person name="Sproeer C."/>
            <person name="Biwer P."/>
            <person name="Reiter S."/>
            <person name="Rabemananjara F.C.E."/>
            <person name="Schulz S."/>
            <person name="Overmann J."/>
            <person name="Vences M."/>
        </authorList>
    </citation>
    <scope>NUCLEOTIDE SEQUENCE [LARGE SCALE GENOMIC DNA]</scope>
    <source>
        <strain evidence="4 5">Mada1488</strain>
    </source>
</reference>
<gene>
    <name evidence="4" type="ORF">FXN63_23390</name>
</gene>
<keyword evidence="2 4" id="KW-0378">Hydrolase</keyword>
<dbReference type="InterPro" id="IPR036412">
    <property type="entry name" value="HAD-like_sf"/>
</dbReference>
<dbReference type="OrthoDB" id="9784466at2"/>
<organism evidence="4 5">
    <name type="scientific">Pigmentiphaga aceris</name>
    <dbReference type="NCBI Taxonomy" id="1940612"/>
    <lineage>
        <taxon>Bacteria</taxon>
        <taxon>Pseudomonadati</taxon>
        <taxon>Pseudomonadota</taxon>
        <taxon>Betaproteobacteria</taxon>
        <taxon>Burkholderiales</taxon>
        <taxon>Alcaligenaceae</taxon>
        <taxon>Pigmentiphaga</taxon>
    </lineage>
</organism>
<dbReference type="Proteomes" id="UP000325161">
    <property type="component" value="Chromosome"/>
</dbReference>
<dbReference type="InterPro" id="IPR006385">
    <property type="entry name" value="HAD_hydro_SerB1"/>
</dbReference>
<dbReference type="AlphaFoldDB" id="A0A5C0B5T4"/>
<dbReference type="GO" id="GO:0016787">
    <property type="term" value="F:hydrolase activity"/>
    <property type="evidence" value="ECO:0007669"/>
    <property type="project" value="UniProtKB-KW"/>
</dbReference>
<dbReference type="InterPro" id="IPR050582">
    <property type="entry name" value="HAD-like_SerB"/>
</dbReference>
<proteinExistence type="predicted"/>
<dbReference type="InterPro" id="IPR023214">
    <property type="entry name" value="HAD_sf"/>
</dbReference>
<evidence type="ECO:0000256" key="2">
    <source>
        <dbReference type="ARBA" id="ARBA00022801"/>
    </source>
</evidence>
<keyword evidence="1" id="KW-0479">Metal-binding</keyword>
<dbReference type="GO" id="GO:0046872">
    <property type="term" value="F:metal ion binding"/>
    <property type="evidence" value="ECO:0007669"/>
    <property type="project" value="UniProtKB-KW"/>
</dbReference>
<dbReference type="CDD" id="cd02612">
    <property type="entry name" value="HAD_PGPPase"/>
    <property type="match status" value="1"/>
</dbReference>
<sequence>MFDLDHTLIPFDSGSTWFRYLSDIGVLREEDFVARNQEFATQYKAGKLDVLAFHQFCLAPLALHPRAQLDAWRESFKQAILPRIPAGSRALVDAHRNAGDLCCIVTATNSYVAGVYADIFNVSNLIGTEPAMVDGRPDGDFTGDIQGTPSYGPGKVPRVHEWLAAQGLSFADFDHTICYSDSFNDIPLLEAVDEAVAVGPDATLRKVAESRGWRIIARPVVTGQASDSADW</sequence>
<dbReference type="PANTHER" id="PTHR43344">
    <property type="entry name" value="PHOSPHOSERINE PHOSPHATASE"/>
    <property type="match status" value="1"/>
</dbReference>
<dbReference type="NCBIfam" id="TIGR01488">
    <property type="entry name" value="HAD-SF-IB"/>
    <property type="match status" value="1"/>
</dbReference>
<keyword evidence="3" id="KW-0460">Magnesium</keyword>
<dbReference type="KEGG" id="pacr:FXN63_23390"/>
<accession>A0A5C0B5T4</accession>
<dbReference type="NCBIfam" id="TIGR01490">
    <property type="entry name" value="HAD-SF-IB-hyp1"/>
    <property type="match status" value="1"/>
</dbReference>
<dbReference type="Gene3D" id="1.20.1440.100">
    <property type="entry name" value="SG protein - dephosphorylation function"/>
    <property type="match status" value="1"/>
</dbReference>
<dbReference type="PANTHER" id="PTHR43344:SF13">
    <property type="entry name" value="PHOSPHATASE RV3661-RELATED"/>
    <property type="match status" value="1"/>
</dbReference>
<evidence type="ECO:0000256" key="3">
    <source>
        <dbReference type="ARBA" id="ARBA00022842"/>
    </source>
</evidence>